<proteinExistence type="predicted"/>
<evidence type="ECO:0000313" key="1">
    <source>
        <dbReference type="EMBL" id="KKM79222.1"/>
    </source>
</evidence>
<gene>
    <name evidence="1" type="ORF">LCGC14_1352100</name>
</gene>
<accession>A0A0F9NCT8</accession>
<dbReference type="EMBL" id="LAZR01008366">
    <property type="protein sequence ID" value="KKM79222.1"/>
    <property type="molecule type" value="Genomic_DNA"/>
</dbReference>
<comment type="caution">
    <text evidence="1">The sequence shown here is derived from an EMBL/GenBank/DDBJ whole genome shotgun (WGS) entry which is preliminary data.</text>
</comment>
<protein>
    <submittedName>
        <fullName evidence="1">Uncharacterized protein</fullName>
    </submittedName>
</protein>
<sequence length="65" mass="7562">MFTPEELIMIYTDQKDALETIHEGLNMCEDVSKCQPQCFGFEDIEDIFLRQSIMNKIEEIGSKKS</sequence>
<name>A0A0F9NCT8_9ZZZZ</name>
<organism evidence="1">
    <name type="scientific">marine sediment metagenome</name>
    <dbReference type="NCBI Taxonomy" id="412755"/>
    <lineage>
        <taxon>unclassified sequences</taxon>
        <taxon>metagenomes</taxon>
        <taxon>ecological metagenomes</taxon>
    </lineage>
</organism>
<reference evidence="1" key="1">
    <citation type="journal article" date="2015" name="Nature">
        <title>Complex archaea that bridge the gap between prokaryotes and eukaryotes.</title>
        <authorList>
            <person name="Spang A."/>
            <person name="Saw J.H."/>
            <person name="Jorgensen S.L."/>
            <person name="Zaremba-Niedzwiedzka K."/>
            <person name="Martijn J."/>
            <person name="Lind A.E."/>
            <person name="van Eijk R."/>
            <person name="Schleper C."/>
            <person name="Guy L."/>
            <person name="Ettema T.J."/>
        </authorList>
    </citation>
    <scope>NUCLEOTIDE SEQUENCE</scope>
</reference>
<dbReference type="AlphaFoldDB" id="A0A0F9NCT8"/>